<feature type="compositionally biased region" description="Acidic residues" evidence="2">
    <location>
        <begin position="1420"/>
        <end position="1431"/>
    </location>
</feature>
<evidence type="ECO:0000259" key="3">
    <source>
        <dbReference type="Pfam" id="PF06985"/>
    </source>
</evidence>
<proteinExistence type="predicted"/>
<accession>A0AAJ0MBK4</accession>
<comment type="caution">
    <text evidence="4">The sequence shown here is derived from an EMBL/GenBank/DDBJ whole genome shotgun (WGS) entry which is preliminary data.</text>
</comment>
<feature type="compositionally biased region" description="Pro residues" evidence="2">
    <location>
        <begin position="1048"/>
        <end position="1067"/>
    </location>
</feature>
<organism evidence="4 5">
    <name type="scientific">Lasiosphaeria hispida</name>
    <dbReference type="NCBI Taxonomy" id="260671"/>
    <lineage>
        <taxon>Eukaryota</taxon>
        <taxon>Fungi</taxon>
        <taxon>Dikarya</taxon>
        <taxon>Ascomycota</taxon>
        <taxon>Pezizomycotina</taxon>
        <taxon>Sordariomycetes</taxon>
        <taxon>Sordariomycetidae</taxon>
        <taxon>Sordariales</taxon>
        <taxon>Lasiosphaeriaceae</taxon>
        <taxon>Lasiosphaeria</taxon>
    </lineage>
</organism>
<feature type="compositionally biased region" description="Basic and acidic residues" evidence="2">
    <location>
        <begin position="1270"/>
        <end position="1280"/>
    </location>
</feature>
<feature type="region of interest" description="Disordered" evidence="2">
    <location>
        <begin position="973"/>
        <end position="1073"/>
    </location>
</feature>
<dbReference type="Pfam" id="PF06985">
    <property type="entry name" value="HET"/>
    <property type="match status" value="1"/>
</dbReference>
<gene>
    <name evidence="4" type="ORF">B0T25DRAFT_227009</name>
</gene>
<feature type="coiled-coil region" evidence="1">
    <location>
        <begin position="207"/>
        <end position="234"/>
    </location>
</feature>
<feature type="region of interest" description="Disordered" evidence="2">
    <location>
        <begin position="1257"/>
        <end position="1280"/>
    </location>
</feature>
<dbReference type="InterPro" id="IPR010730">
    <property type="entry name" value="HET"/>
</dbReference>
<feature type="region of interest" description="Disordered" evidence="2">
    <location>
        <begin position="1416"/>
        <end position="1450"/>
    </location>
</feature>
<feature type="region of interest" description="Disordered" evidence="2">
    <location>
        <begin position="1123"/>
        <end position="1144"/>
    </location>
</feature>
<feature type="compositionally biased region" description="Low complexity" evidence="2">
    <location>
        <begin position="946"/>
        <end position="955"/>
    </location>
</feature>
<evidence type="ECO:0000256" key="1">
    <source>
        <dbReference type="SAM" id="Coils"/>
    </source>
</evidence>
<dbReference type="Proteomes" id="UP001275084">
    <property type="component" value="Unassembled WGS sequence"/>
</dbReference>
<keyword evidence="5" id="KW-1185">Reference proteome</keyword>
<reference evidence="4" key="1">
    <citation type="journal article" date="2023" name="Mol. Phylogenet. Evol.">
        <title>Genome-scale phylogeny and comparative genomics of the fungal order Sordariales.</title>
        <authorList>
            <person name="Hensen N."/>
            <person name="Bonometti L."/>
            <person name="Westerberg I."/>
            <person name="Brannstrom I.O."/>
            <person name="Guillou S."/>
            <person name="Cros-Aarteil S."/>
            <person name="Calhoun S."/>
            <person name="Haridas S."/>
            <person name="Kuo A."/>
            <person name="Mondo S."/>
            <person name="Pangilinan J."/>
            <person name="Riley R."/>
            <person name="LaButti K."/>
            <person name="Andreopoulos B."/>
            <person name="Lipzen A."/>
            <person name="Chen C."/>
            <person name="Yan M."/>
            <person name="Daum C."/>
            <person name="Ng V."/>
            <person name="Clum A."/>
            <person name="Steindorff A."/>
            <person name="Ohm R.A."/>
            <person name="Martin F."/>
            <person name="Silar P."/>
            <person name="Natvig D.O."/>
            <person name="Lalanne C."/>
            <person name="Gautier V."/>
            <person name="Ament-Velasquez S.L."/>
            <person name="Kruys A."/>
            <person name="Hutchinson M.I."/>
            <person name="Powell A.J."/>
            <person name="Barry K."/>
            <person name="Miller A.N."/>
            <person name="Grigoriev I.V."/>
            <person name="Debuchy R."/>
            <person name="Gladieux P."/>
            <person name="Hiltunen Thoren M."/>
            <person name="Johannesson H."/>
        </authorList>
    </citation>
    <scope>NUCLEOTIDE SEQUENCE</scope>
    <source>
        <strain evidence="4">CBS 955.72</strain>
    </source>
</reference>
<reference evidence="4" key="2">
    <citation type="submission" date="2023-06" db="EMBL/GenBank/DDBJ databases">
        <authorList>
            <consortium name="Lawrence Berkeley National Laboratory"/>
            <person name="Haridas S."/>
            <person name="Hensen N."/>
            <person name="Bonometti L."/>
            <person name="Westerberg I."/>
            <person name="Brannstrom I.O."/>
            <person name="Guillou S."/>
            <person name="Cros-Aarteil S."/>
            <person name="Calhoun S."/>
            <person name="Kuo A."/>
            <person name="Mondo S."/>
            <person name="Pangilinan J."/>
            <person name="Riley R."/>
            <person name="Labutti K."/>
            <person name="Andreopoulos B."/>
            <person name="Lipzen A."/>
            <person name="Chen C."/>
            <person name="Yanf M."/>
            <person name="Daum C."/>
            <person name="Ng V."/>
            <person name="Clum A."/>
            <person name="Steindorff A."/>
            <person name="Ohm R."/>
            <person name="Martin F."/>
            <person name="Silar P."/>
            <person name="Natvig D."/>
            <person name="Lalanne C."/>
            <person name="Gautier V."/>
            <person name="Ament-Velasquez S.L."/>
            <person name="Kruys A."/>
            <person name="Hutchinson M.I."/>
            <person name="Powell A.J."/>
            <person name="Barry K."/>
            <person name="Miller A.N."/>
            <person name="Grigoriev I.V."/>
            <person name="Debuchy R."/>
            <person name="Gladieux P."/>
            <person name="Thoren M.H."/>
            <person name="Johannesson H."/>
        </authorList>
    </citation>
    <scope>NUCLEOTIDE SEQUENCE</scope>
    <source>
        <strain evidence="4">CBS 955.72</strain>
    </source>
</reference>
<sequence length="1534" mass="170763">MDSEAAAKPEGFKKLMDLAGIKDFTSEAFLNTFKEIGDSPEKFRAFLNVCFIPSFKPTFVADQNYAVSGLQDVEFLGNHEPAPAQKPRRMFDIDTGNLVEWPDIGGRGQYCMLSHRWKGEELTLKYIKEARAKDLDDTKEAIRVAKANGESPPASTRKDDVQLALDRCKIDIREQEDVVKELYLADHPGAPPGDFSLGLLLDKRLHVRDVENTLQGAKNTAESTRTKLRFAEMESEIFSELLGKARRGIDDKMKTPAQPKAPSETLSTGLPHPGGEGEKEKSQNPDPKDQSMVGKVKRELDGARSELEDAREKHSSAEEDIKFFKKHNRVRDALDEMVVRLQRWKSVIKIHSSIEQAQKIFSTKLFQYREKCYLWTDTCCIDKLDAGELSESLSLMGDWYANAEFCLVYLDTPSSEADSSPDWRLFLSKEKRRPEPFTTEPSGNLKIIQSFEGIAENKPEWSTRAWTLQELVMSKTTYYANSKWKDLSRPAESLGYFYHLIPFISQYTRRDTMNMYCSSSSSDTPLSDRLSAFLDNLKLSEILKGHAVPEELMRIGGDSIQGAHTNPASVASESRIRAQKEARRVEKAHQIIALLDGLGIRFPKDMTLETATSEMARAVYLASADLISDDSTGGKTLLDGLHAHLKHLLPEPDYTKPSSTETSNPTEALPLVKVLSADEELRRRKKEQEKEAQHAINFLLQCLVNETLDLILYDRRYVSEFGKVEQLSTWQKGTRRSGFSAQSVLAASGTRKAAVATDRAYALMGVLGVRFPTFSAEGYPMAVARLLDHVVITHNDISVFNWTGMEHGSPVRGRSLYPSSHAAFGNQDDRSTYYNNLLSAQAQNKMNDVMETYHKVIFVLRQAIDTIKAKDNQDLPFVWISLIFELFKVSDFHRLKPKITSLGKIIGFITKHCEKERAWRKAVKEAKEAEEARAKAQAEEAKAKEAANPSSPSESFVKSLSFSSATSSFSSALSTPTLSMPSSPLSMSGFKLTGGSKKEPESGADSSKKGGKLSGFKGISRPSFGLSKQTASEPIPEAKPPVVESPPVESPPPATPLTPLPPIPSPGEKPQAPWDTLEDGVVGHLNYIVNPADPEKKKFECLPDPVQTVIFNLPSPADIHINKPGTHPGSGLEPDSIDNHESTISPNPIIVNNSGIEGLFDIQRVIVTMIEHDKLRARVAKAATPHDKISGWCSISTGFARVIASFSCEKRLLEQELDAVEGVESKVLMEQNKGEDETRAAKLMRDVAMNVPVPGLGGGGVKVEDEEQDGGGKGEEKQADINKYTEEERLVSRMIDFIQEPQLQLVAGEWVLARFSGVPGARWFFCHLELGSAPGQFYGHRIATGEIDFANSTPEQGLVKAWQTYMERKKRKMCHILDKFLKSRMRGKEGREKLEETKRTMLKAAKDLDSISLLGRDTGIEEEDDDEDSEADEKAELLEKDGSGNGEAGSFDGRFSLDKLLDMSKDAAKSFGEYTISAVVEKFFELHAQHMDDTLSTMVLKRTPKTLQTAVENMNDNRNFLPAMFHSSTKMHMF</sequence>
<dbReference type="EMBL" id="JAUIQD010000005">
    <property type="protein sequence ID" value="KAK3348641.1"/>
    <property type="molecule type" value="Genomic_DNA"/>
</dbReference>
<feature type="compositionally biased region" description="Basic and acidic residues" evidence="2">
    <location>
        <begin position="275"/>
        <end position="289"/>
    </location>
</feature>
<feature type="compositionally biased region" description="Basic and acidic residues" evidence="2">
    <location>
        <begin position="934"/>
        <end position="945"/>
    </location>
</feature>
<keyword evidence="1" id="KW-0175">Coiled coil</keyword>
<evidence type="ECO:0000313" key="5">
    <source>
        <dbReference type="Proteomes" id="UP001275084"/>
    </source>
</evidence>
<feature type="domain" description="Heterokaryon incompatibility" evidence="3">
    <location>
        <begin position="346"/>
        <end position="470"/>
    </location>
</feature>
<feature type="compositionally biased region" description="Basic and acidic residues" evidence="2">
    <location>
        <begin position="1432"/>
        <end position="1442"/>
    </location>
</feature>
<evidence type="ECO:0000313" key="4">
    <source>
        <dbReference type="EMBL" id="KAK3348641.1"/>
    </source>
</evidence>
<feature type="region of interest" description="Disordered" evidence="2">
    <location>
        <begin position="934"/>
        <end position="955"/>
    </location>
</feature>
<feature type="region of interest" description="Disordered" evidence="2">
    <location>
        <begin position="248"/>
        <end position="294"/>
    </location>
</feature>
<feature type="compositionally biased region" description="Low complexity" evidence="2">
    <location>
        <begin position="973"/>
        <end position="988"/>
    </location>
</feature>
<dbReference type="PANTHER" id="PTHR10622:SF10">
    <property type="entry name" value="HET DOMAIN-CONTAINING PROTEIN"/>
    <property type="match status" value="1"/>
</dbReference>
<name>A0AAJ0MBK4_9PEZI</name>
<evidence type="ECO:0000256" key="2">
    <source>
        <dbReference type="SAM" id="MobiDB-lite"/>
    </source>
</evidence>
<dbReference type="PANTHER" id="PTHR10622">
    <property type="entry name" value="HET DOMAIN-CONTAINING PROTEIN"/>
    <property type="match status" value="1"/>
</dbReference>
<protein>
    <recommendedName>
        <fullName evidence="3">Heterokaryon incompatibility domain-containing protein</fullName>
    </recommendedName>
</protein>